<name>G5KG64_9STRE</name>
<sequence>MKKNNVKILDLVQLVLLAAPAVKLLKKIIKDSKTPNLKKQKRY</sequence>
<keyword evidence="2" id="KW-1185">Reference proteome</keyword>
<dbReference type="STRING" id="764291.STRUR_1225"/>
<accession>G5KG64</accession>
<evidence type="ECO:0000313" key="1">
    <source>
        <dbReference type="EMBL" id="EHJ56917.1"/>
    </source>
</evidence>
<proteinExistence type="predicted"/>
<comment type="caution">
    <text evidence="1">The sequence shown here is derived from an EMBL/GenBank/DDBJ whole genome shotgun (WGS) entry which is preliminary data.</text>
</comment>
<gene>
    <name evidence="1" type="ORF">STRUR_1225</name>
</gene>
<dbReference type="RefSeq" id="WP_006739653.1">
    <property type="nucleotide sequence ID" value="NZ_AEUZ02000001.1"/>
</dbReference>
<evidence type="ECO:0000313" key="2">
    <source>
        <dbReference type="Proteomes" id="UP000005388"/>
    </source>
</evidence>
<reference evidence="1 2" key="1">
    <citation type="journal article" date="2014" name="Int. J. Syst. Evol. Microbiol.">
        <title>Phylogenomics and the dynamic genome evolution of the genus Streptococcus.</title>
        <authorList>
            <consortium name="The Broad Institute Genome Sequencing Platform"/>
            <person name="Richards V.P."/>
            <person name="Palmer S.R."/>
            <person name="Pavinski Bitar P.D."/>
            <person name="Qin X."/>
            <person name="Weinstock G.M."/>
            <person name="Highlander S.K."/>
            <person name="Town C.D."/>
            <person name="Burne R.A."/>
            <person name="Stanhope M.J."/>
        </authorList>
    </citation>
    <scope>NUCLEOTIDE SEQUENCE [LARGE SCALE GENOMIC DNA]</scope>
    <source>
        <strain evidence="1 2">2285-97</strain>
    </source>
</reference>
<dbReference type="EMBL" id="AEUZ02000001">
    <property type="protein sequence ID" value="EHJ56917.1"/>
    <property type="molecule type" value="Genomic_DNA"/>
</dbReference>
<protein>
    <submittedName>
        <fullName evidence="1">Uncharacterized protein</fullName>
    </submittedName>
</protein>
<dbReference type="Proteomes" id="UP000005388">
    <property type="component" value="Unassembled WGS sequence"/>
</dbReference>
<organism evidence="1 2">
    <name type="scientific">Streptococcus urinalis 2285-97</name>
    <dbReference type="NCBI Taxonomy" id="764291"/>
    <lineage>
        <taxon>Bacteria</taxon>
        <taxon>Bacillati</taxon>
        <taxon>Bacillota</taxon>
        <taxon>Bacilli</taxon>
        <taxon>Lactobacillales</taxon>
        <taxon>Streptococcaceae</taxon>
        <taxon>Streptococcus</taxon>
    </lineage>
</organism>
<dbReference type="AlphaFoldDB" id="G5KG64"/>